<dbReference type="GO" id="GO:0016740">
    <property type="term" value="F:transferase activity"/>
    <property type="evidence" value="ECO:0007669"/>
    <property type="project" value="UniProtKB-KW"/>
</dbReference>
<keyword evidence="3" id="KW-1185">Reference proteome</keyword>
<organism evidence="2 3">
    <name type="scientific">Luteimonas granuli</name>
    <dbReference type="NCBI Taxonomy" id="1176533"/>
    <lineage>
        <taxon>Bacteria</taxon>
        <taxon>Pseudomonadati</taxon>
        <taxon>Pseudomonadota</taxon>
        <taxon>Gammaproteobacteria</taxon>
        <taxon>Lysobacterales</taxon>
        <taxon>Lysobacteraceae</taxon>
        <taxon>Luteimonas</taxon>
    </lineage>
</organism>
<dbReference type="CDD" id="cd00761">
    <property type="entry name" value="Glyco_tranf_GTA_type"/>
    <property type="match status" value="1"/>
</dbReference>
<evidence type="ECO:0000313" key="2">
    <source>
        <dbReference type="EMBL" id="QDW66336.1"/>
    </source>
</evidence>
<dbReference type="OrthoDB" id="5986178at2"/>
<dbReference type="EMBL" id="CP042218">
    <property type="protein sequence ID" value="QDW66336.1"/>
    <property type="molecule type" value="Genomic_DNA"/>
</dbReference>
<evidence type="ECO:0000259" key="1">
    <source>
        <dbReference type="Pfam" id="PF00535"/>
    </source>
</evidence>
<evidence type="ECO:0000313" key="3">
    <source>
        <dbReference type="Proteomes" id="UP000316584"/>
    </source>
</evidence>
<dbReference type="SUPFAM" id="SSF53448">
    <property type="entry name" value="Nucleotide-diphospho-sugar transferases"/>
    <property type="match status" value="1"/>
</dbReference>
<protein>
    <submittedName>
        <fullName evidence="2">Glycosyltransferase</fullName>
    </submittedName>
</protein>
<dbReference type="InterPro" id="IPR001173">
    <property type="entry name" value="Glyco_trans_2-like"/>
</dbReference>
<sequence length="260" mass="28501">MNHSFVVPAYGESPHLEACLRSLAAQERPTSIIVATPTPSPRIEALAAAYGAQLRVNERGGGIGIDWNFALSCATTRWVTIAHQDDVYLPRFTAATLDAAERHPDASLVFTGYAERTLDGIRVDTTLLRIKRALLELGFLGGSRAGTRFFKTNTLRFGCAIPCPAVTIDQARNHLRFREDLRIDLDWAAWLELARRPGAFVYVREVLMEHRVHADSETTAGIAGGARAAEDRALLRMMWPGPVADAIAATYGIAYRSNPA</sequence>
<dbReference type="Gene3D" id="3.90.550.10">
    <property type="entry name" value="Spore Coat Polysaccharide Biosynthesis Protein SpsA, Chain A"/>
    <property type="match status" value="1"/>
</dbReference>
<reference evidence="2 3" key="1">
    <citation type="submission" date="2019-07" db="EMBL/GenBank/DDBJ databases">
        <title>Full genome sequence of Luteimonas sp. Gr-4.</title>
        <authorList>
            <person name="Im W.-T."/>
        </authorList>
    </citation>
    <scope>NUCLEOTIDE SEQUENCE [LARGE SCALE GENOMIC DNA]</scope>
    <source>
        <strain evidence="2 3">Gr-4</strain>
    </source>
</reference>
<dbReference type="Proteomes" id="UP000316584">
    <property type="component" value="Chromosome"/>
</dbReference>
<keyword evidence="2" id="KW-0808">Transferase</keyword>
<name>A0A518N333_9GAMM</name>
<dbReference type="Pfam" id="PF00535">
    <property type="entry name" value="Glycos_transf_2"/>
    <property type="match status" value="1"/>
</dbReference>
<dbReference type="KEGG" id="lug:FPZ22_05030"/>
<feature type="domain" description="Glycosyltransferase 2-like" evidence="1">
    <location>
        <begin position="4"/>
        <end position="115"/>
    </location>
</feature>
<gene>
    <name evidence="2" type="ORF">FPZ22_05030</name>
</gene>
<accession>A0A518N333</accession>
<dbReference type="InterPro" id="IPR029044">
    <property type="entry name" value="Nucleotide-diphossugar_trans"/>
</dbReference>
<proteinExistence type="predicted"/>
<dbReference type="RefSeq" id="WP_144890985.1">
    <property type="nucleotide sequence ID" value="NZ_CP042218.1"/>
</dbReference>
<dbReference type="AlphaFoldDB" id="A0A518N333"/>